<organism evidence="13 14">
    <name type="scientific">Candidatus Parabacteroides intestinigallinarum</name>
    <dbReference type="NCBI Taxonomy" id="2838722"/>
    <lineage>
        <taxon>Bacteria</taxon>
        <taxon>Pseudomonadati</taxon>
        <taxon>Bacteroidota</taxon>
        <taxon>Bacteroidia</taxon>
        <taxon>Bacteroidales</taxon>
        <taxon>Tannerellaceae</taxon>
        <taxon>Parabacteroides</taxon>
    </lineage>
</organism>
<feature type="domain" description="YrdC-like" evidence="12">
    <location>
        <begin position="2"/>
        <end position="186"/>
    </location>
</feature>
<reference evidence="13" key="1">
    <citation type="journal article" date="2021" name="PeerJ">
        <title>Extensive microbial diversity within the chicken gut microbiome revealed by metagenomics and culture.</title>
        <authorList>
            <person name="Gilroy R."/>
            <person name="Ravi A."/>
            <person name="Getino M."/>
            <person name="Pursley I."/>
            <person name="Horton D.L."/>
            <person name="Alikhan N.F."/>
            <person name="Baker D."/>
            <person name="Gharbi K."/>
            <person name="Hall N."/>
            <person name="Watson M."/>
            <person name="Adriaenssens E.M."/>
            <person name="Foster-Nyarko E."/>
            <person name="Jarju S."/>
            <person name="Secka A."/>
            <person name="Antonio M."/>
            <person name="Oren A."/>
            <person name="Chaudhuri R.R."/>
            <person name="La Ragione R."/>
            <person name="Hildebrand F."/>
            <person name="Pallen M.J."/>
        </authorList>
    </citation>
    <scope>NUCLEOTIDE SEQUENCE</scope>
    <source>
        <strain evidence="13">ChiHecec2B26-12326</strain>
    </source>
</reference>
<dbReference type="SUPFAM" id="SSF55821">
    <property type="entry name" value="YrdC/RibB"/>
    <property type="match status" value="1"/>
</dbReference>
<evidence type="ECO:0000256" key="7">
    <source>
        <dbReference type="ARBA" id="ARBA00022695"/>
    </source>
</evidence>
<dbReference type="GO" id="GO:0005524">
    <property type="term" value="F:ATP binding"/>
    <property type="evidence" value="ECO:0007669"/>
    <property type="project" value="UniProtKB-KW"/>
</dbReference>
<evidence type="ECO:0000313" key="13">
    <source>
        <dbReference type="EMBL" id="HIX85324.1"/>
    </source>
</evidence>
<dbReference type="GO" id="GO:0005737">
    <property type="term" value="C:cytoplasm"/>
    <property type="evidence" value="ECO:0007669"/>
    <property type="project" value="UniProtKB-SubCell"/>
</dbReference>
<evidence type="ECO:0000256" key="11">
    <source>
        <dbReference type="ARBA" id="ARBA00048366"/>
    </source>
</evidence>
<reference evidence="13" key="2">
    <citation type="submission" date="2021-04" db="EMBL/GenBank/DDBJ databases">
        <authorList>
            <person name="Gilroy R."/>
        </authorList>
    </citation>
    <scope>NUCLEOTIDE SEQUENCE</scope>
    <source>
        <strain evidence="13">ChiHecec2B26-12326</strain>
    </source>
</reference>
<comment type="subcellular location">
    <subcellularLocation>
        <location evidence="1">Cytoplasm</location>
    </subcellularLocation>
</comment>
<proteinExistence type="inferred from homology"/>
<evidence type="ECO:0000313" key="14">
    <source>
        <dbReference type="Proteomes" id="UP000823847"/>
    </source>
</evidence>
<dbReference type="GO" id="GO:0000049">
    <property type="term" value="F:tRNA binding"/>
    <property type="evidence" value="ECO:0007669"/>
    <property type="project" value="TreeGrafter"/>
</dbReference>
<name>A0A9D1XSN4_9BACT</name>
<dbReference type="InterPro" id="IPR006070">
    <property type="entry name" value="Sua5-like_dom"/>
</dbReference>
<dbReference type="NCBIfam" id="TIGR00057">
    <property type="entry name" value="L-threonylcarbamoyladenylate synthase"/>
    <property type="match status" value="1"/>
</dbReference>
<comment type="caution">
    <text evidence="13">The sequence shown here is derived from an EMBL/GenBank/DDBJ whole genome shotgun (WGS) entry which is preliminary data.</text>
</comment>
<dbReference type="EC" id="2.7.7.87" evidence="3"/>
<keyword evidence="6" id="KW-0819">tRNA processing</keyword>
<evidence type="ECO:0000256" key="4">
    <source>
        <dbReference type="ARBA" id="ARBA00022490"/>
    </source>
</evidence>
<dbReference type="GO" id="GO:0003725">
    <property type="term" value="F:double-stranded RNA binding"/>
    <property type="evidence" value="ECO:0007669"/>
    <property type="project" value="InterPro"/>
</dbReference>
<evidence type="ECO:0000256" key="8">
    <source>
        <dbReference type="ARBA" id="ARBA00022741"/>
    </source>
</evidence>
<evidence type="ECO:0000259" key="12">
    <source>
        <dbReference type="PROSITE" id="PS51163"/>
    </source>
</evidence>
<dbReference type="InterPro" id="IPR017945">
    <property type="entry name" value="DHBP_synth_RibB-like_a/b_dom"/>
</dbReference>
<dbReference type="GO" id="GO:0061710">
    <property type="term" value="F:L-threonylcarbamoyladenylate synthase"/>
    <property type="evidence" value="ECO:0007669"/>
    <property type="project" value="UniProtKB-EC"/>
</dbReference>
<dbReference type="PANTHER" id="PTHR17490">
    <property type="entry name" value="SUA5"/>
    <property type="match status" value="1"/>
</dbReference>
<keyword evidence="4" id="KW-0963">Cytoplasm</keyword>
<gene>
    <name evidence="13" type="ORF">H9848_01780</name>
</gene>
<dbReference type="Gene3D" id="3.90.870.10">
    <property type="entry name" value="DHBP synthase"/>
    <property type="match status" value="1"/>
</dbReference>
<evidence type="ECO:0000256" key="1">
    <source>
        <dbReference type="ARBA" id="ARBA00004496"/>
    </source>
</evidence>
<accession>A0A9D1XSN4</accession>
<sequence>MIEDIKKACEVLSAGGIILYPTDTIWGIGCDATNEKAVQRVYELKRRSDNKAMLVLLDSDAKLDRYVSDVPDIAWDLIRLADKPLTIIYSNAKNLAPNLLAEDGSVGIRVTNEEFSQKLCERFRRPLVSTSANVSGEPSPANFGEISETIKKGVDYIVGYRQEDKTPAEPSHIIKLGAGGLVRVIR</sequence>
<dbReference type="AlphaFoldDB" id="A0A9D1XSN4"/>
<dbReference type="Proteomes" id="UP000823847">
    <property type="component" value="Unassembled WGS sequence"/>
</dbReference>
<keyword evidence="9" id="KW-0067">ATP-binding</keyword>
<dbReference type="PANTHER" id="PTHR17490:SF16">
    <property type="entry name" value="THREONYLCARBAMOYL-AMP SYNTHASE"/>
    <property type="match status" value="1"/>
</dbReference>
<evidence type="ECO:0000256" key="2">
    <source>
        <dbReference type="ARBA" id="ARBA00007663"/>
    </source>
</evidence>
<dbReference type="GO" id="GO:0006450">
    <property type="term" value="P:regulation of translational fidelity"/>
    <property type="evidence" value="ECO:0007669"/>
    <property type="project" value="TreeGrafter"/>
</dbReference>
<keyword evidence="5" id="KW-0808">Transferase</keyword>
<evidence type="ECO:0000256" key="5">
    <source>
        <dbReference type="ARBA" id="ARBA00022679"/>
    </source>
</evidence>
<keyword evidence="7" id="KW-0548">Nucleotidyltransferase</keyword>
<protein>
    <recommendedName>
        <fullName evidence="10">L-threonylcarbamoyladenylate synthase</fullName>
        <ecNumber evidence="3">2.7.7.87</ecNumber>
    </recommendedName>
    <alternativeName>
        <fullName evidence="10">L-threonylcarbamoyladenylate synthase</fullName>
    </alternativeName>
</protein>
<dbReference type="EMBL" id="DXEN01000010">
    <property type="protein sequence ID" value="HIX85324.1"/>
    <property type="molecule type" value="Genomic_DNA"/>
</dbReference>
<keyword evidence="8" id="KW-0547">Nucleotide-binding</keyword>
<evidence type="ECO:0000256" key="6">
    <source>
        <dbReference type="ARBA" id="ARBA00022694"/>
    </source>
</evidence>
<comment type="similarity">
    <text evidence="2">Belongs to the SUA5 family.</text>
</comment>
<evidence type="ECO:0000256" key="3">
    <source>
        <dbReference type="ARBA" id="ARBA00012584"/>
    </source>
</evidence>
<dbReference type="InterPro" id="IPR050156">
    <property type="entry name" value="TC-AMP_synthase_SUA5"/>
</dbReference>
<evidence type="ECO:0000256" key="10">
    <source>
        <dbReference type="ARBA" id="ARBA00029774"/>
    </source>
</evidence>
<dbReference type="GO" id="GO:0008033">
    <property type="term" value="P:tRNA processing"/>
    <property type="evidence" value="ECO:0007669"/>
    <property type="project" value="UniProtKB-KW"/>
</dbReference>
<comment type="catalytic activity">
    <reaction evidence="11">
        <text>L-threonine + hydrogencarbonate + ATP = L-threonylcarbamoyladenylate + diphosphate + H2O</text>
        <dbReference type="Rhea" id="RHEA:36407"/>
        <dbReference type="ChEBI" id="CHEBI:15377"/>
        <dbReference type="ChEBI" id="CHEBI:17544"/>
        <dbReference type="ChEBI" id="CHEBI:30616"/>
        <dbReference type="ChEBI" id="CHEBI:33019"/>
        <dbReference type="ChEBI" id="CHEBI:57926"/>
        <dbReference type="ChEBI" id="CHEBI:73682"/>
        <dbReference type="EC" id="2.7.7.87"/>
    </reaction>
</comment>
<evidence type="ECO:0000256" key="9">
    <source>
        <dbReference type="ARBA" id="ARBA00022840"/>
    </source>
</evidence>
<dbReference type="PROSITE" id="PS51163">
    <property type="entry name" value="YRDC"/>
    <property type="match status" value="1"/>
</dbReference>
<dbReference type="Pfam" id="PF01300">
    <property type="entry name" value="Sua5_yciO_yrdC"/>
    <property type="match status" value="1"/>
</dbReference>